<proteinExistence type="predicted"/>
<dbReference type="Proteomes" id="UP000195152">
    <property type="component" value="Unassembled WGS sequence"/>
</dbReference>
<dbReference type="EMBL" id="NFCF01000038">
    <property type="protein sequence ID" value="OTW54150.1"/>
    <property type="molecule type" value="Genomic_DNA"/>
</dbReference>
<dbReference type="Gene3D" id="1.25.40.10">
    <property type="entry name" value="Tetratricopeptide repeat domain"/>
    <property type="match status" value="1"/>
</dbReference>
<accession>A0A242WEK2</accession>
<protein>
    <submittedName>
        <fullName evidence="1">Uncharacterized protein</fullName>
    </submittedName>
</protein>
<dbReference type="Pfam" id="PF18801">
    <property type="entry name" value="RapH_N"/>
    <property type="match status" value="1"/>
</dbReference>
<evidence type="ECO:0000313" key="2">
    <source>
        <dbReference type="Proteomes" id="UP000195152"/>
    </source>
</evidence>
<reference evidence="1 2" key="1">
    <citation type="submission" date="2016-10" db="EMBL/GenBank/DDBJ databases">
        <title>Comparative genomics of Bacillus thuringiensis reveals a path to pathogens against multiple invertebrate hosts.</title>
        <authorList>
            <person name="Zheng J."/>
            <person name="Gao Q."/>
            <person name="Liu H."/>
            <person name="Peng D."/>
            <person name="Ruan L."/>
            <person name="Sun M."/>
        </authorList>
    </citation>
    <scope>NUCLEOTIDE SEQUENCE [LARGE SCALE GENOMIC DNA]</scope>
    <source>
        <strain evidence="1">BGSC 4AC1</strain>
    </source>
</reference>
<name>A0A242WEK2_BACTU</name>
<comment type="caution">
    <text evidence="1">The sequence shown here is derived from an EMBL/GenBank/DDBJ whole genome shotgun (WGS) entry which is preliminary data.</text>
</comment>
<evidence type="ECO:0000313" key="1">
    <source>
        <dbReference type="EMBL" id="OTW54150.1"/>
    </source>
</evidence>
<gene>
    <name evidence="1" type="ORF">BK699_03905</name>
</gene>
<dbReference type="SUPFAM" id="SSF48452">
    <property type="entry name" value="TPR-like"/>
    <property type="match status" value="1"/>
</dbReference>
<dbReference type="InterPro" id="IPR011990">
    <property type="entry name" value="TPR-like_helical_dom_sf"/>
</dbReference>
<dbReference type="AlphaFoldDB" id="A0A242WEK2"/>
<sequence length="370" mass="44000">MGDIMTVQEKSNKQLMELLHEWYEEIRLYHVVEAKQTYLKVKESLKGIETDQYVSFYYSLLNFRYKVLVDGMSITKDSFNQIEKLPHIKDEFSFLAYYYYFFKAIHSTIIANYTEAKTYYEKTEGLLKGIPDEIEKAEFEYRFSTYCYQSYQPFEAIQHAVKAKEIYLNHVGYKINIALCDNVYGLACIDLREFERAEECLNMVIDIFKKYDEEQLLLRVRSNLGWLYNIQDLYPLAIRQSSEIINTIPNHFKALFVLARAYYKLEGIETARAYIEQGMKYTNESGNEEYKHRFAVLNELITELPRIKLEKVVTDAISYFEKEEMWDCVKEYAEILALQFYETNNHVKASKYFYISNNADKKHLRKGALK</sequence>
<organism evidence="1 2">
    <name type="scientific">Bacillus thuringiensis serovar mexicanensis</name>
    <dbReference type="NCBI Taxonomy" id="180868"/>
    <lineage>
        <taxon>Bacteria</taxon>
        <taxon>Bacillati</taxon>
        <taxon>Bacillota</taxon>
        <taxon>Bacilli</taxon>
        <taxon>Bacillales</taxon>
        <taxon>Bacillaceae</taxon>
        <taxon>Bacillus</taxon>
        <taxon>Bacillus cereus group</taxon>
    </lineage>
</organism>